<dbReference type="InterPro" id="IPR035418">
    <property type="entry name" value="AraC-bd_2"/>
</dbReference>
<dbReference type="Proteomes" id="UP000528185">
    <property type="component" value="Unassembled WGS sequence"/>
</dbReference>
<dbReference type="Gene3D" id="1.10.10.60">
    <property type="entry name" value="Homeodomain-like"/>
    <property type="match status" value="1"/>
</dbReference>
<organism evidence="5 6">
    <name type="scientific">Rhizobium rhizogenes</name>
    <name type="common">Agrobacterium rhizogenes</name>
    <dbReference type="NCBI Taxonomy" id="359"/>
    <lineage>
        <taxon>Bacteria</taxon>
        <taxon>Pseudomonadati</taxon>
        <taxon>Pseudomonadota</taxon>
        <taxon>Alphaproteobacteria</taxon>
        <taxon>Hyphomicrobiales</taxon>
        <taxon>Rhizobiaceae</taxon>
        <taxon>Rhizobium/Agrobacterium group</taxon>
        <taxon>Rhizobium</taxon>
    </lineage>
</organism>
<dbReference type="PROSITE" id="PS01124">
    <property type="entry name" value="HTH_ARAC_FAMILY_2"/>
    <property type="match status" value="1"/>
</dbReference>
<dbReference type="PANTHER" id="PTHR46796">
    <property type="entry name" value="HTH-TYPE TRANSCRIPTIONAL ACTIVATOR RHAS-RELATED"/>
    <property type="match status" value="1"/>
</dbReference>
<evidence type="ECO:0000259" key="4">
    <source>
        <dbReference type="PROSITE" id="PS01124"/>
    </source>
</evidence>
<keyword evidence="2" id="KW-0238">DNA-binding</keyword>
<dbReference type="PRINTS" id="PR00032">
    <property type="entry name" value="HTHARAC"/>
</dbReference>
<feature type="domain" description="HTH araC/xylS-type" evidence="4">
    <location>
        <begin position="226"/>
        <end position="326"/>
    </location>
</feature>
<dbReference type="AlphaFoldDB" id="A0AAN2A8G4"/>
<keyword evidence="1" id="KW-0805">Transcription regulation</keyword>
<dbReference type="Pfam" id="PF14525">
    <property type="entry name" value="AraC_binding_2"/>
    <property type="match status" value="1"/>
</dbReference>
<protein>
    <submittedName>
        <fullName evidence="5">Transcriptional activator FeaR</fullName>
    </submittedName>
</protein>
<dbReference type="PANTHER" id="PTHR46796:SF6">
    <property type="entry name" value="ARAC SUBFAMILY"/>
    <property type="match status" value="1"/>
</dbReference>
<evidence type="ECO:0000313" key="6">
    <source>
        <dbReference type="Proteomes" id="UP000528185"/>
    </source>
</evidence>
<gene>
    <name evidence="5" type="primary">feaR</name>
    <name evidence="5" type="ORF">AGRHK599_LOCUS4211</name>
</gene>
<dbReference type="SMART" id="SM00342">
    <property type="entry name" value="HTH_ARAC"/>
    <property type="match status" value="1"/>
</dbReference>
<accession>A0AAN2A8G4</accession>
<dbReference type="GO" id="GO:0043565">
    <property type="term" value="F:sequence-specific DNA binding"/>
    <property type="evidence" value="ECO:0007669"/>
    <property type="project" value="InterPro"/>
</dbReference>
<evidence type="ECO:0000256" key="3">
    <source>
        <dbReference type="ARBA" id="ARBA00023163"/>
    </source>
</evidence>
<proteinExistence type="predicted"/>
<dbReference type="InterPro" id="IPR018060">
    <property type="entry name" value="HTH_AraC"/>
</dbReference>
<evidence type="ECO:0000256" key="1">
    <source>
        <dbReference type="ARBA" id="ARBA00023015"/>
    </source>
</evidence>
<dbReference type="InterPro" id="IPR018062">
    <property type="entry name" value="HTH_AraC-typ_CS"/>
</dbReference>
<comment type="caution">
    <text evidence="5">The sequence shown here is derived from an EMBL/GenBank/DDBJ whole genome shotgun (WGS) entry which is preliminary data.</text>
</comment>
<reference evidence="5 6" key="1">
    <citation type="submission" date="2020-06" db="EMBL/GenBank/DDBJ databases">
        <authorList>
            <person name="De Coninck B."/>
            <person name="Ibrahim H."/>
        </authorList>
    </citation>
    <scope>NUCLEOTIDE SEQUENCE [LARGE SCALE GENOMIC DNA]</scope>
    <source>
        <strain evidence="5">Ag_rhizogenes_K599</strain>
    </source>
</reference>
<keyword evidence="3" id="KW-0804">Transcription</keyword>
<dbReference type="GO" id="GO:0003700">
    <property type="term" value="F:DNA-binding transcription factor activity"/>
    <property type="evidence" value="ECO:0007669"/>
    <property type="project" value="InterPro"/>
</dbReference>
<dbReference type="SUPFAM" id="SSF46689">
    <property type="entry name" value="Homeodomain-like"/>
    <property type="match status" value="1"/>
</dbReference>
<dbReference type="EMBL" id="CAICSX020000002">
    <property type="protein sequence ID" value="CAD0215954.1"/>
    <property type="molecule type" value="Genomic_DNA"/>
</dbReference>
<evidence type="ECO:0000256" key="2">
    <source>
        <dbReference type="ARBA" id="ARBA00023125"/>
    </source>
</evidence>
<dbReference type="InterPro" id="IPR020449">
    <property type="entry name" value="Tscrpt_reg_AraC-type_HTH"/>
</dbReference>
<sequence length="354" mass="39381">MFTEQLIIMNTGSFEAPLARSRFDTRQVPKRDALTLWQDSINVLFDARLRRSPDDGFSASVDAAFIGNVALGRTQSSAQDFDRSRHKLARDGMDGFLLQFYARGQSMSRRGTGETAGSGDLYIIDMAQPLATATTDHDHLSLVVPRRLLEGRLIGSGNHHERVLPAGLPLVSLLRETMTSVYRHFDVMTASDGAATVSPLLELAAAAINNHVREDNAEGVQRALRASIRRYIDSHLLDPALSVGKIMAEFGVSRRTVYRLFEPLGGFSACITHRRLERAMDFLRSPQSGHMTIAEVAATYGFTNPENFSRAFKKTFGLSPRQLRHFASESRDATSDILKPDSAEWTRWIVQLGR</sequence>
<dbReference type="Pfam" id="PF12833">
    <property type="entry name" value="HTH_18"/>
    <property type="match status" value="1"/>
</dbReference>
<dbReference type="PROSITE" id="PS00041">
    <property type="entry name" value="HTH_ARAC_FAMILY_1"/>
    <property type="match status" value="1"/>
</dbReference>
<dbReference type="InterPro" id="IPR050204">
    <property type="entry name" value="AraC_XylS_family_regulators"/>
</dbReference>
<name>A0AAN2A8G4_RHIRH</name>
<evidence type="ECO:0000313" key="5">
    <source>
        <dbReference type="EMBL" id="CAD0215954.1"/>
    </source>
</evidence>
<dbReference type="InterPro" id="IPR009057">
    <property type="entry name" value="Homeodomain-like_sf"/>
</dbReference>